<accession>A0ABV1SHQ6</accession>
<organism evidence="3 4">
    <name type="scientific">Thioclava kandeliae</name>
    <dbReference type="NCBI Taxonomy" id="3070818"/>
    <lineage>
        <taxon>Bacteria</taxon>
        <taxon>Pseudomonadati</taxon>
        <taxon>Pseudomonadota</taxon>
        <taxon>Alphaproteobacteria</taxon>
        <taxon>Rhodobacterales</taxon>
        <taxon>Paracoccaceae</taxon>
        <taxon>Thioclava</taxon>
    </lineage>
</organism>
<reference evidence="3 4" key="2">
    <citation type="submission" date="2024-06" db="EMBL/GenBank/DDBJ databases">
        <title>Thioclava kandeliae sp. nov. from a rhizosphere soil sample of Kandelia candel in a mangrove.</title>
        <authorList>
            <person name="Mu T."/>
        </authorList>
    </citation>
    <scope>NUCLEOTIDE SEQUENCE [LARGE SCALE GENOMIC DNA]</scope>
    <source>
        <strain evidence="3 4">CPCC 100088</strain>
    </source>
</reference>
<dbReference type="Pfam" id="PF00561">
    <property type="entry name" value="Abhydrolase_1"/>
    <property type="match status" value="1"/>
</dbReference>
<dbReference type="RefSeq" id="WP_350937262.1">
    <property type="nucleotide sequence ID" value="NZ_JAYWLC010000008.1"/>
</dbReference>
<gene>
    <name evidence="3" type="ORF">VSX56_11665</name>
</gene>
<evidence type="ECO:0000259" key="2">
    <source>
        <dbReference type="Pfam" id="PF00561"/>
    </source>
</evidence>
<evidence type="ECO:0000313" key="4">
    <source>
        <dbReference type="Proteomes" id="UP001438953"/>
    </source>
</evidence>
<keyword evidence="4" id="KW-1185">Reference proteome</keyword>
<dbReference type="GO" id="GO:0016787">
    <property type="term" value="F:hydrolase activity"/>
    <property type="evidence" value="ECO:0007669"/>
    <property type="project" value="UniProtKB-KW"/>
</dbReference>
<dbReference type="InterPro" id="IPR000073">
    <property type="entry name" value="AB_hydrolase_1"/>
</dbReference>
<comment type="caution">
    <text evidence="3">The sequence shown here is derived from an EMBL/GenBank/DDBJ whole genome shotgun (WGS) entry which is preliminary data.</text>
</comment>
<protein>
    <submittedName>
        <fullName evidence="3">Alpha/beta hydrolase</fullName>
    </submittedName>
</protein>
<dbReference type="InterPro" id="IPR050266">
    <property type="entry name" value="AB_hydrolase_sf"/>
</dbReference>
<dbReference type="InterPro" id="IPR029058">
    <property type="entry name" value="AB_hydrolase_fold"/>
</dbReference>
<dbReference type="Proteomes" id="UP001438953">
    <property type="component" value="Unassembled WGS sequence"/>
</dbReference>
<feature type="domain" description="AB hydrolase-1" evidence="2">
    <location>
        <begin position="24"/>
        <end position="248"/>
    </location>
</feature>
<dbReference type="Gene3D" id="3.40.50.1820">
    <property type="entry name" value="alpha/beta hydrolase"/>
    <property type="match status" value="1"/>
</dbReference>
<keyword evidence="1 3" id="KW-0378">Hydrolase</keyword>
<sequence>MSTTLHLSERLGTLGGIDAGKGAPLVLIHGVGMNSAAWGPQIEALSDRYRVIALDMPGHGQSSPLPDTARLPDYVGWLHQVLEALDLGPVSLAGHSMGALVAGGMAVEHPDQVTRVALLNGVFRRDPAAREAVKARAALIAQGVFDLTTPLTRWFAETPEEQSAREKVAGWLKAVDPNGYATAYRAFAEGDATYADRFAQITCPLLALTGSGDPNSTPAMAEAMARAAPRGRTLIIEDQRHMVNLTAPARVNAALEEWLAIPALAPVTGGGAP</sequence>
<dbReference type="PANTHER" id="PTHR43798">
    <property type="entry name" value="MONOACYLGLYCEROL LIPASE"/>
    <property type="match status" value="1"/>
</dbReference>
<dbReference type="PRINTS" id="PR00111">
    <property type="entry name" value="ABHYDROLASE"/>
</dbReference>
<dbReference type="EMBL" id="JAYWLC010000008">
    <property type="protein sequence ID" value="MER5172432.1"/>
    <property type="molecule type" value="Genomic_DNA"/>
</dbReference>
<dbReference type="PANTHER" id="PTHR43798:SF31">
    <property type="entry name" value="AB HYDROLASE SUPERFAMILY PROTEIN YCLE"/>
    <property type="match status" value="1"/>
</dbReference>
<dbReference type="SUPFAM" id="SSF53474">
    <property type="entry name" value="alpha/beta-Hydrolases"/>
    <property type="match status" value="1"/>
</dbReference>
<name>A0ABV1SHQ6_9RHOB</name>
<reference evidence="3 4" key="1">
    <citation type="submission" date="2024-01" db="EMBL/GenBank/DDBJ databases">
        <authorList>
            <person name="Deng Y."/>
            <person name="Su J."/>
        </authorList>
    </citation>
    <scope>NUCLEOTIDE SEQUENCE [LARGE SCALE GENOMIC DNA]</scope>
    <source>
        <strain evidence="3 4">CPCC 100088</strain>
    </source>
</reference>
<evidence type="ECO:0000256" key="1">
    <source>
        <dbReference type="ARBA" id="ARBA00022801"/>
    </source>
</evidence>
<evidence type="ECO:0000313" key="3">
    <source>
        <dbReference type="EMBL" id="MER5172432.1"/>
    </source>
</evidence>
<proteinExistence type="predicted"/>